<dbReference type="EMBL" id="CAJPDS010000038">
    <property type="protein sequence ID" value="CAF9925358.1"/>
    <property type="molecule type" value="Genomic_DNA"/>
</dbReference>
<evidence type="ECO:0000313" key="3">
    <source>
        <dbReference type="Proteomes" id="UP000664521"/>
    </source>
</evidence>
<feature type="region of interest" description="Disordered" evidence="1">
    <location>
        <begin position="30"/>
        <end position="92"/>
    </location>
</feature>
<feature type="compositionally biased region" description="Polar residues" evidence="1">
    <location>
        <begin position="77"/>
        <end position="86"/>
    </location>
</feature>
<evidence type="ECO:0000313" key="2">
    <source>
        <dbReference type="EMBL" id="CAF9925358.1"/>
    </source>
</evidence>
<organism evidence="2 3">
    <name type="scientific">Heterodermia speciosa</name>
    <dbReference type="NCBI Taxonomy" id="116794"/>
    <lineage>
        <taxon>Eukaryota</taxon>
        <taxon>Fungi</taxon>
        <taxon>Dikarya</taxon>
        <taxon>Ascomycota</taxon>
        <taxon>Pezizomycotina</taxon>
        <taxon>Lecanoromycetes</taxon>
        <taxon>OSLEUM clade</taxon>
        <taxon>Lecanoromycetidae</taxon>
        <taxon>Caliciales</taxon>
        <taxon>Physciaceae</taxon>
        <taxon>Heterodermia</taxon>
    </lineage>
</organism>
<feature type="compositionally biased region" description="Polar residues" evidence="1">
    <location>
        <begin position="48"/>
        <end position="58"/>
    </location>
</feature>
<reference evidence="2" key="1">
    <citation type="submission" date="2021-03" db="EMBL/GenBank/DDBJ databases">
        <authorList>
            <person name="Tagirdzhanova G."/>
        </authorList>
    </citation>
    <scope>NUCLEOTIDE SEQUENCE</scope>
</reference>
<keyword evidence="3" id="KW-1185">Reference proteome</keyword>
<sequence>MLVELPKVDDKLWKLEEGPMLREWRKKEDLTRTAKAEQDLKVKVGDLENTNGSLTASNEKLKDEERGEKASKRRNATAPNMVSSSKDCYCTH</sequence>
<proteinExistence type="predicted"/>
<protein>
    <submittedName>
        <fullName evidence="2">Uncharacterized protein</fullName>
    </submittedName>
</protein>
<accession>A0A8H3INA6</accession>
<gene>
    <name evidence="2" type="ORF">HETSPECPRED_005814</name>
</gene>
<feature type="compositionally biased region" description="Basic and acidic residues" evidence="1">
    <location>
        <begin position="30"/>
        <end position="46"/>
    </location>
</feature>
<comment type="caution">
    <text evidence="2">The sequence shown here is derived from an EMBL/GenBank/DDBJ whole genome shotgun (WGS) entry which is preliminary data.</text>
</comment>
<name>A0A8H3INA6_9LECA</name>
<dbReference type="AlphaFoldDB" id="A0A8H3INA6"/>
<feature type="compositionally biased region" description="Basic and acidic residues" evidence="1">
    <location>
        <begin position="59"/>
        <end position="70"/>
    </location>
</feature>
<evidence type="ECO:0000256" key="1">
    <source>
        <dbReference type="SAM" id="MobiDB-lite"/>
    </source>
</evidence>
<dbReference type="Proteomes" id="UP000664521">
    <property type="component" value="Unassembled WGS sequence"/>
</dbReference>